<protein>
    <submittedName>
        <fullName evidence="5">Pentatricopeptide repeat-containing protein</fullName>
    </submittedName>
</protein>
<evidence type="ECO:0000313" key="6">
    <source>
        <dbReference type="Proteomes" id="UP001237642"/>
    </source>
</evidence>
<comment type="similarity">
    <text evidence="1">Belongs to the PPR family. PCMP-H subfamily.</text>
</comment>
<dbReference type="PANTHER" id="PTHR47926:SF469">
    <property type="entry name" value="DYW DOMAIN-CONTAINING PROTEIN"/>
    <property type="match status" value="1"/>
</dbReference>
<dbReference type="InterPro" id="IPR002885">
    <property type="entry name" value="PPR_rpt"/>
</dbReference>
<comment type="caution">
    <text evidence="5">The sequence shown here is derived from an EMBL/GenBank/DDBJ whole genome shotgun (WGS) entry which is preliminary data.</text>
</comment>
<dbReference type="PROSITE" id="PS51375">
    <property type="entry name" value="PPR"/>
    <property type="match status" value="2"/>
</dbReference>
<dbReference type="GO" id="GO:0003723">
    <property type="term" value="F:RNA binding"/>
    <property type="evidence" value="ECO:0007669"/>
    <property type="project" value="InterPro"/>
</dbReference>
<keyword evidence="2" id="KW-0677">Repeat</keyword>
<organism evidence="5 6">
    <name type="scientific">Heracleum sosnowskyi</name>
    <dbReference type="NCBI Taxonomy" id="360622"/>
    <lineage>
        <taxon>Eukaryota</taxon>
        <taxon>Viridiplantae</taxon>
        <taxon>Streptophyta</taxon>
        <taxon>Embryophyta</taxon>
        <taxon>Tracheophyta</taxon>
        <taxon>Spermatophyta</taxon>
        <taxon>Magnoliopsida</taxon>
        <taxon>eudicotyledons</taxon>
        <taxon>Gunneridae</taxon>
        <taxon>Pentapetalae</taxon>
        <taxon>asterids</taxon>
        <taxon>campanulids</taxon>
        <taxon>Apiales</taxon>
        <taxon>Apiaceae</taxon>
        <taxon>Apioideae</taxon>
        <taxon>apioid superclade</taxon>
        <taxon>Tordylieae</taxon>
        <taxon>Tordyliinae</taxon>
        <taxon>Heracleum</taxon>
    </lineage>
</organism>
<dbReference type="FunFam" id="1.25.40.10:FF:000242">
    <property type="entry name" value="Pentatricopeptide repeat-containing protein"/>
    <property type="match status" value="1"/>
</dbReference>
<reference evidence="5" key="1">
    <citation type="submission" date="2023-02" db="EMBL/GenBank/DDBJ databases">
        <title>Genome of toxic invasive species Heracleum sosnowskyi carries increased number of genes despite the absence of recent whole-genome duplications.</title>
        <authorList>
            <person name="Schelkunov M."/>
            <person name="Shtratnikova V."/>
            <person name="Makarenko M."/>
            <person name="Klepikova A."/>
            <person name="Omelchenko D."/>
            <person name="Novikova G."/>
            <person name="Obukhova E."/>
            <person name="Bogdanov V."/>
            <person name="Penin A."/>
            <person name="Logacheva M."/>
        </authorList>
    </citation>
    <scope>NUCLEOTIDE SEQUENCE</scope>
    <source>
        <strain evidence="5">Hsosn_3</strain>
        <tissue evidence="5">Leaf</tissue>
    </source>
</reference>
<name>A0AAD8H932_9APIA</name>
<dbReference type="InterPro" id="IPR046849">
    <property type="entry name" value="E2_motif"/>
</dbReference>
<evidence type="ECO:0000256" key="2">
    <source>
        <dbReference type="ARBA" id="ARBA00022737"/>
    </source>
</evidence>
<dbReference type="GO" id="GO:0009451">
    <property type="term" value="P:RNA modification"/>
    <property type="evidence" value="ECO:0007669"/>
    <property type="project" value="InterPro"/>
</dbReference>
<evidence type="ECO:0000259" key="4">
    <source>
        <dbReference type="Pfam" id="PF14432"/>
    </source>
</evidence>
<feature type="repeat" description="PPR" evidence="3">
    <location>
        <begin position="178"/>
        <end position="212"/>
    </location>
</feature>
<dbReference type="InterPro" id="IPR046848">
    <property type="entry name" value="E_motif"/>
</dbReference>
<evidence type="ECO:0000256" key="1">
    <source>
        <dbReference type="ARBA" id="ARBA00006643"/>
    </source>
</evidence>
<evidence type="ECO:0000313" key="5">
    <source>
        <dbReference type="EMBL" id="KAK1363412.1"/>
    </source>
</evidence>
<dbReference type="Pfam" id="PF13041">
    <property type="entry name" value="PPR_2"/>
    <property type="match status" value="2"/>
</dbReference>
<keyword evidence="6" id="KW-1185">Reference proteome</keyword>
<dbReference type="Gene3D" id="1.25.40.10">
    <property type="entry name" value="Tetratricopeptide repeat domain"/>
    <property type="match status" value="2"/>
</dbReference>
<dbReference type="NCBIfam" id="TIGR00756">
    <property type="entry name" value="PPR"/>
    <property type="match status" value="4"/>
</dbReference>
<dbReference type="Proteomes" id="UP001237642">
    <property type="component" value="Unassembled WGS sequence"/>
</dbReference>
<dbReference type="Pfam" id="PF14432">
    <property type="entry name" value="DYW_deaminase"/>
    <property type="match status" value="1"/>
</dbReference>
<dbReference type="Pfam" id="PF01535">
    <property type="entry name" value="PPR"/>
    <property type="match status" value="2"/>
</dbReference>
<dbReference type="Pfam" id="PF20431">
    <property type="entry name" value="E_motif"/>
    <property type="match status" value="1"/>
</dbReference>
<feature type="repeat" description="PPR" evidence="3">
    <location>
        <begin position="75"/>
        <end position="109"/>
    </location>
</feature>
<dbReference type="GO" id="GO:0008270">
    <property type="term" value="F:zinc ion binding"/>
    <property type="evidence" value="ECO:0007669"/>
    <property type="project" value="InterPro"/>
</dbReference>
<proteinExistence type="inferred from homology"/>
<reference evidence="5" key="2">
    <citation type="submission" date="2023-05" db="EMBL/GenBank/DDBJ databases">
        <authorList>
            <person name="Schelkunov M.I."/>
        </authorList>
    </citation>
    <scope>NUCLEOTIDE SEQUENCE</scope>
    <source>
        <strain evidence="5">Hsosn_3</strain>
        <tissue evidence="5">Leaf</tissue>
    </source>
</reference>
<dbReference type="InterPro" id="IPR046960">
    <property type="entry name" value="PPR_At4g14850-like_plant"/>
</dbReference>
<dbReference type="AlphaFoldDB" id="A0AAD8H932"/>
<evidence type="ECO:0000256" key="3">
    <source>
        <dbReference type="PROSITE-ProRule" id="PRU00708"/>
    </source>
</evidence>
<sequence>MLRKNIRPDPVSCSFVTKACVNGSLMLGGLQIHGRILRDGHQLDSLLMTGLMDFYSCFRVVGDAFKVFDEIARRDTVVWNVLISCCTGNGRTRDALDVFDRMESLKCEEKPDDVTCLLVLQACAKLGELEFGERVHKYIRENGYDKIKNICNTLIAMYSKCGDMDKAYEVFKGMNNKSVVSWSAMISGLASNGFGREAIEAFWEMHKMGITPDEQIFTGVLSACSRSGLLDEGRMFFNSMSNEFGIMPDIHHYGCVVDLLSRAGLLEEAYNLILSMRMKPDAVMWRTLLGACKVHSQFELGERIVGQLVKLKAQKAGDYLLLLNIYSSAGDEEKVLEVRKLLKENSIKTTPASCTIELKGDIHSFVADDTSHPKKEEIYEMLEEIEKQLKIAGYVTEVTTELHKTDAAAPAGNQFRFSCHSEKLAIAFGVLMTPPGTKIRVAKNLRTCADCHKFAEIFSGVYNREVVITDRTHFHHFREGRCSCNRN</sequence>
<accession>A0AAD8H932</accession>
<dbReference type="InterPro" id="IPR011990">
    <property type="entry name" value="TPR-like_helical_dom_sf"/>
</dbReference>
<dbReference type="EMBL" id="JAUIZM010000009">
    <property type="protein sequence ID" value="KAK1363412.1"/>
    <property type="molecule type" value="Genomic_DNA"/>
</dbReference>
<gene>
    <name evidence="5" type="ORF">POM88_038973</name>
</gene>
<dbReference type="Pfam" id="PF20430">
    <property type="entry name" value="Eplus_motif"/>
    <property type="match status" value="1"/>
</dbReference>
<dbReference type="InterPro" id="IPR032867">
    <property type="entry name" value="DYW_dom"/>
</dbReference>
<feature type="domain" description="DYW" evidence="4">
    <location>
        <begin position="417"/>
        <end position="485"/>
    </location>
</feature>
<dbReference type="PANTHER" id="PTHR47926">
    <property type="entry name" value="PENTATRICOPEPTIDE REPEAT-CONTAINING PROTEIN"/>
    <property type="match status" value="1"/>
</dbReference>